<dbReference type="RefSeq" id="XP_001308125.1">
    <property type="nucleotide sequence ID" value="XM_001308124.1"/>
</dbReference>
<name>A2FIQ9_TRIV3</name>
<reference evidence="1" key="2">
    <citation type="journal article" date="2007" name="Science">
        <title>Draft genome sequence of the sexually transmitted pathogen Trichomonas vaginalis.</title>
        <authorList>
            <person name="Carlton J.M."/>
            <person name="Hirt R.P."/>
            <person name="Silva J.C."/>
            <person name="Delcher A.L."/>
            <person name="Schatz M."/>
            <person name="Zhao Q."/>
            <person name="Wortman J.R."/>
            <person name="Bidwell S.L."/>
            <person name="Alsmark U.C.M."/>
            <person name="Besteiro S."/>
            <person name="Sicheritz-Ponten T."/>
            <person name="Noel C.J."/>
            <person name="Dacks J.B."/>
            <person name="Foster P.G."/>
            <person name="Simillion C."/>
            <person name="Van de Peer Y."/>
            <person name="Miranda-Saavedra D."/>
            <person name="Barton G.J."/>
            <person name="Westrop G.D."/>
            <person name="Mueller S."/>
            <person name="Dessi D."/>
            <person name="Fiori P.L."/>
            <person name="Ren Q."/>
            <person name="Paulsen I."/>
            <person name="Zhang H."/>
            <person name="Bastida-Corcuera F.D."/>
            <person name="Simoes-Barbosa A."/>
            <person name="Brown M.T."/>
            <person name="Hayes R.D."/>
            <person name="Mukherjee M."/>
            <person name="Okumura C.Y."/>
            <person name="Schneider R."/>
            <person name="Smith A.J."/>
            <person name="Vanacova S."/>
            <person name="Villalvazo M."/>
            <person name="Haas B.J."/>
            <person name="Pertea M."/>
            <person name="Feldblyum T.V."/>
            <person name="Utterback T.R."/>
            <person name="Shu C.L."/>
            <person name="Osoegawa K."/>
            <person name="de Jong P.J."/>
            <person name="Hrdy I."/>
            <person name="Horvathova L."/>
            <person name="Zubacova Z."/>
            <person name="Dolezal P."/>
            <person name="Malik S.B."/>
            <person name="Logsdon J.M. Jr."/>
            <person name="Henze K."/>
            <person name="Gupta A."/>
            <person name="Wang C.C."/>
            <person name="Dunne R.L."/>
            <person name="Upcroft J.A."/>
            <person name="Upcroft P."/>
            <person name="White O."/>
            <person name="Salzberg S.L."/>
            <person name="Tang P."/>
            <person name="Chiu C.-H."/>
            <person name="Lee Y.-S."/>
            <person name="Embley T.M."/>
            <person name="Coombs G.H."/>
            <person name="Mottram J.C."/>
            <person name="Tachezy J."/>
            <person name="Fraser-Liggett C.M."/>
            <person name="Johnson P.J."/>
        </authorList>
    </citation>
    <scope>NUCLEOTIDE SEQUENCE [LARGE SCALE GENOMIC DNA]</scope>
    <source>
        <strain evidence="1">G3</strain>
    </source>
</reference>
<accession>A2FIQ9</accession>
<protein>
    <submittedName>
        <fullName evidence="1">Uncharacterized protein</fullName>
    </submittedName>
</protein>
<dbReference type="Proteomes" id="UP000001542">
    <property type="component" value="Unassembled WGS sequence"/>
</dbReference>
<evidence type="ECO:0000313" key="1">
    <source>
        <dbReference type="EMBL" id="EAX95195.1"/>
    </source>
</evidence>
<dbReference type="VEuPathDB" id="TrichDB:TVAGG3_0388900"/>
<keyword evidence="2" id="KW-1185">Reference proteome</keyword>
<organism evidence="1 2">
    <name type="scientific">Trichomonas vaginalis (strain ATCC PRA-98 / G3)</name>
    <dbReference type="NCBI Taxonomy" id="412133"/>
    <lineage>
        <taxon>Eukaryota</taxon>
        <taxon>Metamonada</taxon>
        <taxon>Parabasalia</taxon>
        <taxon>Trichomonadida</taxon>
        <taxon>Trichomonadidae</taxon>
        <taxon>Trichomonas</taxon>
    </lineage>
</organism>
<dbReference type="AlphaFoldDB" id="A2FIQ9"/>
<dbReference type="EMBL" id="DS113818">
    <property type="protein sequence ID" value="EAX95195.1"/>
    <property type="molecule type" value="Genomic_DNA"/>
</dbReference>
<dbReference type="KEGG" id="tva:4752940"/>
<evidence type="ECO:0000313" key="2">
    <source>
        <dbReference type="Proteomes" id="UP000001542"/>
    </source>
</evidence>
<reference evidence="1" key="1">
    <citation type="submission" date="2006-10" db="EMBL/GenBank/DDBJ databases">
        <authorList>
            <person name="Amadeo P."/>
            <person name="Zhao Q."/>
            <person name="Wortman J."/>
            <person name="Fraser-Liggett C."/>
            <person name="Carlton J."/>
        </authorList>
    </citation>
    <scope>NUCLEOTIDE SEQUENCE</scope>
    <source>
        <strain evidence="1">G3</strain>
    </source>
</reference>
<dbReference type="InParanoid" id="A2FIQ9"/>
<gene>
    <name evidence="1" type="ORF">TVAG_443070</name>
</gene>
<sequence length="118" mass="13756">MEFHFHSPYSEHILNYNTDDNCTIENQGVQYTVSMPYAVMAFFKIYDSYQMEKTCRSFEINCNLETDETKLLLESLLTKGSIFVKDVTLELLSSITNIAVELNFPMLKDYQRKLSSNI</sequence>
<proteinExistence type="predicted"/>
<dbReference type="VEuPathDB" id="TrichDB:TVAG_443070"/>